<dbReference type="NCBIfam" id="TIGR04056">
    <property type="entry name" value="OMP_RagA_SusC"/>
    <property type="match status" value="1"/>
</dbReference>
<keyword evidence="1 2" id="KW-0472">Membrane</keyword>
<dbReference type="Gene3D" id="2.170.130.10">
    <property type="entry name" value="TonB-dependent receptor, plug domain"/>
    <property type="match status" value="1"/>
</dbReference>
<evidence type="ECO:0000313" key="7">
    <source>
        <dbReference type="Proteomes" id="UP000649799"/>
    </source>
</evidence>
<dbReference type="InterPro" id="IPR037066">
    <property type="entry name" value="Plug_dom_sf"/>
</dbReference>
<evidence type="ECO:0000256" key="1">
    <source>
        <dbReference type="PROSITE-ProRule" id="PRU01360"/>
    </source>
</evidence>
<keyword evidence="1" id="KW-0998">Cell outer membrane</keyword>
<evidence type="ECO:0000313" key="6">
    <source>
        <dbReference type="EMBL" id="NHE56653.1"/>
    </source>
</evidence>
<keyword evidence="7" id="KW-1185">Reference proteome</keyword>
<keyword evidence="1 3" id="KW-0812">Transmembrane</keyword>
<sequence>MKTNYTIESERFGRCFEHDRIEQRTIPNLRAWAVYCLSLVFIFPVASFGLTDAGSDIIRKENGASQLTLGNASYGKFDENLSALLADIQVSGTVKDDSGDPLPGASVTVAGTTLGTVTDIDGKYTLEVDENATLIFSFIGFEPQEVAVGNQSQIDITLQANLSSLNEVVVVGYGTKKKINLTGAVSTARGEDMANRPVTNVQQAMQGLVSNLVIQPNTAGGEPGADMAMTIRGLASFEGNTAPFVLVDGVPMGINDIDPNDIESVSVLKDAASTSIYGARAAYGVILITTKKGSKGSRISYSTNAGFSSPTIWPELQGGTAWAHALNDARTNFGASPFYPEEAIARLEQNLANPGSAPGMLPNASGDNWDILNTGTMGVANDGIRDLIMKNNSFRVKHNLSISGGNETMNYYLSGGMYDEEGLLRFGDESFSRFNVDAKIGAKVTDWMNLDLFVKYKSENEDFPWNQNFGRAWYMNWIGKIKFGTPAKYPGTDIWTQQTNVEAWRRVRQTITDNQLVLSPKIEIKPIEGWVTTVQLNYTSTQVEDTRTSLQYPWVRPGDGTNFAGGDVEFIPQNRESTEYHNELRRNTYLSPNIYSSYSRILGNHDLQLMVGYQQEEYTFSNLGARSFFLLSDAIPSISTAVGDQLVNDGIGHWSTRSFFGRFNYIFDEKYLLEVNMRTDGSSRFEEDERWGFFPSVSAGWILSEENFMSSSGLFDLLKLRGSYGTLGNQDVANYLFIPTMPINQTNNWLFGNQRAWTVRAPNLNSVNLSWETVSTLDLGIDASLMNNRLGVSFGVYETRTSDLVGPGQPLPAVLGSTVPKRNEGEIKTRGWELELSWKNQVSPDFRYEIRGQLADYRSTVVDYNNPTGLLNTFYPGQDLNEIWGYRYDGHFQTEAEINEGVDQSFIYSGLWRTGDFRYKDLNGDGKIDIGNNTVGDPGDLEIIGNTTPRYTYGFNLNAQYKNFDVSVFFQGVAKRDWTFGNSSVFRGPAAGPMHNNVLEDHMDYWRDETSALGANPDAYFPRPYAQFFGENAKNYGTPTDHLIQNAAYLRLKNLQIGYSLPQKIAEKVLLTNARIFVSGENLLTFTDLMFFDPEALAGRWYGAGDAYPLSTTMSAGLNLNF</sequence>
<keyword evidence="2" id="KW-0798">TonB box</keyword>
<dbReference type="InterPro" id="IPR039426">
    <property type="entry name" value="TonB-dep_rcpt-like"/>
</dbReference>
<proteinExistence type="inferred from homology"/>
<dbReference type="InterPro" id="IPR023997">
    <property type="entry name" value="TonB-dep_OMP_SusC/RagA_CS"/>
</dbReference>
<protein>
    <submittedName>
        <fullName evidence="6">TonB-dependent receptor</fullName>
    </submittedName>
</protein>
<feature type="domain" description="TonB-dependent receptor plug" evidence="5">
    <location>
        <begin position="178"/>
        <end position="285"/>
    </location>
</feature>
<comment type="subcellular location">
    <subcellularLocation>
        <location evidence="1">Cell outer membrane</location>
        <topology evidence="1">Multi-pass membrane protein</topology>
    </subcellularLocation>
</comment>
<dbReference type="SUPFAM" id="SSF56935">
    <property type="entry name" value="Porins"/>
    <property type="match status" value="1"/>
</dbReference>
<keyword evidence="1" id="KW-0813">Transport</keyword>
<dbReference type="Proteomes" id="UP000649799">
    <property type="component" value="Unassembled WGS sequence"/>
</dbReference>
<comment type="caution">
    <text evidence="6">The sequence shown here is derived from an EMBL/GenBank/DDBJ whole genome shotgun (WGS) entry which is preliminary data.</text>
</comment>
<feature type="transmembrane region" description="Helical" evidence="3">
    <location>
        <begin position="29"/>
        <end position="50"/>
    </location>
</feature>
<dbReference type="PROSITE" id="PS52016">
    <property type="entry name" value="TONB_DEPENDENT_REC_3"/>
    <property type="match status" value="1"/>
</dbReference>
<dbReference type="InterPro" id="IPR012910">
    <property type="entry name" value="Plug_dom"/>
</dbReference>
<dbReference type="SUPFAM" id="SSF49464">
    <property type="entry name" value="Carboxypeptidase regulatory domain-like"/>
    <property type="match status" value="1"/>
</dbReference>
<dbReference type="Pfam" id="PF00593">
    <property type="entry name" value="TonB_dep_Rec_b-barrel"/>
    <property type="match status" value="1"/>
</dbReference>
<dbReference type="RefSeq" id="WP_166144807.1">
    <property type="nucleotide sequence ID" value="NZ_JAANYN010000002.1"/>
</dbReference>
<feature type="domain" description="TonB-dependent receptor-like beta-barrel" evidence="4">
    <location>
        <begin position="463"/>
        <end position="966"/>
    </location>
</feature>
<dbReference type="EMBL" id="JAANYN010000002">
    <property type="protein sequence ID" value="NHE56653.1"/>
    <property type="molecule type" value="Genomic_DNA"/>
</dbReference>
<keyword evidence="1" id="KW-1134">Transmembrane beta strand</keyword>
<evidence type="ECO:0000259" key="4">
    <source>
        <dbReference type="Pfam" id="PF00593"/>
    </source>
</evidence>
<organism evidence="6 7">
    <name type="scientific">Cyclobacterium plantarum</name>
    <dbReference type="NCBI Taxonomy" id="2716263"/>
    <lineage>
        <taxon>Bacteria</taxon>
        <taxon>Pseudomonadati</taxon>
        <taxon>Bacteroidota</taxon>
        <taxon>Cytophagia</taxon>
        <taxon>Cytophagales</taxon>
        <taxon>Cyclobacteriaceae</taxon>
        <taxon>Cyclobacterium</taxon>
    </lineage>
</organism>
<gene>
    <name evidence="6" type="ORF">G9Q97_07480</name>
</gene>
<dbReference type="Pfam" id="PF13715">
    <property type="entry name" value="CarbopepD_reg_2"/>
    <property type="match status" value="1"/>
</dbReference>
<accession>A0ABX0H4A2</accession>
<dbReference type="NCBIfam" id="TIGR04057">
    <property type="entry name" value="SusC_RagA_signa"/>
    <property type="match status" value="1"/>
</dbReference>
<evidence type="ECO:0000259" key="5">
    <source>
        <dbReference type="Pfam" id="PF07715"/>
    </source>
</evidence>
<reference evidence="6 7" key="1">
    <citation type="submission" date="2020-03" db="EMBL/GenBank/DDBJ databases">
        <title>Cyclobacterium plantarum sp. nov., a marine bacterium isolated from a coastal-marine wetland.</title>
        <authorList>
            <person name="Sanchez-Porro C."/>
            <person name="Ventosa A."/>
            <person name="Amoozegar M."/>
        </authorList>
    </citation>
    <scope>NUCLEOTIDE SEQUENCE [LARGE SCALE GENOMIC DNA]</scope>
    <source>
        <strain evidence="6 7">GBPx2</strain>
    </source>
</reference>
<comment type="similarity">
    <text evidence="1 2">Belongs to the TonB-dependent receptor family.</text>
</comment>
<evidence type="ECO:0000256" key="2">
    <source>
        <dbReference type="RuleBase" id="RU003357"/>
    </source>
</evidence>
<name>A0ABX0H4A2_9BACT</name>
<keyword evidence="3" id="KW-1133">Transmembrane helix</keyword>
<dbReference type="Gene3D" id="2.60.40.1120">
    <property type="entry name" value="Carboxypeptidase-like, regulatory domain"/>
    <property type="match status" value="1"/>
</dbReference>
<keyword evidence="6" id="KW-0675">Receptor</keyword>
<dbReference type="InterPro" id="IPR023996">
    <property type="entry name" value="TonB-dep_OMP_SusC/RagA"/>
</dbReference>
<evidence type="ECO:0000256" key="3">
    <source>
        <dbReference type="SAM" id="Phobius"/>
    </source>
</evidence>
<dbReference type="Pfam" id="PF07715">
    <property type="entry name" value="Plug"/>
    <property type="match status" value="1"/>
</dbReference>
<dbReference type="InterPro" id="IPR000531">
    <property type="entry name" value="Beta-barrel_TonB"/>
</dbReference>
<dbReference type="InterPro" id="IPR008969">
    <property type="entry name" value="CarboxyPept-like_regulatory"/>
</dbReference>